<accession>A0AAV2YF52</accession>
<proteinExistence type="predicted"/>
<dbReference type="CDD" id="cd05380">
    <property type="entry name" value="CAP_euk"/>
    <property type="match status" value="1"/>
</dbReference>
<feature type="region of interest" description="Disordered" evidence="1">
    <location>
        <begin position="231"/>
        <end position="370"/>
    </location>
</feature>
<evidence type="ECO:0000259" key="3">
    <source>
        <dbReference type="SMART" id="SM00198"/>
    </source>
</evidence>
<keyword evidence="5" id="KW-1185">Reference proteome</keyword>
<evidence type="ECO:0000256" key="1">
    <source>
        <dbReference type="SAM" id="MobiDB-lite"/>
    </source>
</evidence>
<dbReference type="InterPro" id="IPR001283">
    <property type="entry name" value="CRISP-related"/>
</dbReference>
<feature type="domain" description="SCP" evidence="3">
    <location>
        <begin position="62"/>
        <end position="198"/>
    </location>
</feature>
<dbReference type="Gene3D" id="3.40.33.10">
    <property type="entry name" value="CAP"/>
    <property type="match status" value="1"/>
</dbReference>
<reference evidence="4" key="1">
    <citation type="submission" date="2022-11" db="EMBL/GenBank/DDBJ databases">
        <authorList>
            <person name="Morgan W.R."/>
            <person name="Tartar A."/>
        </authorList>
    </citation>
    <scope>NUCLEOTIDE SEQUENCE</scope>
    <source>
        <strain evidence="4">ARSEF 373</strain>
    </source>
</reference>
<dbReference type="InterPro" id="IPR035940">
    <property type="entry name" value="CAP_sf"/>
</dbReference>
<dbReference type="InterPro" id="IPR014044">
    <property type="entry name" value="CAP_dom"/>
</dbReference>
<evidence type="ECO:0000256" key="2">
    <source>
        <dbReference type="SAM" id="SignalP"/>
    </source>
</evidence>
<dbReference type="Pfam" id="PF00188">
    <property type="entry name" value="CAP"/>
    <property type="match status" value="1"/>
</dbReference>
<feature type="compositionally biased region" description="Pro residues" evidence="1">
    <location>
        <begin position="281"/>
        <end position="293"/>
    </location>
</feature>
<protein>
    <recommendedName>
        <fullName evidence="3">SCP domain-containing protein</fullName>
    </recommendedName>
</protein>
<dbReference type="SUPFAM" id="SSF55797">
    <property type="entry name" value="PR-1-like"/>
    <property type="match status" value="1"/>
</dbReference>
<dbReference type="EMBL" id="DAKRPA010000289">
    <property type="protein sequence ID" value="DAZ93815.1"/>
    <property type="molecule type" value="Genomic_DNA"/>
</dbReference>
<dbReference type="Proteomes" id="UP001146120">
    <property type="component" value="Unassembled WGS sequence"/>
</dbReference>
<gene>
    <name evidence="4" type="ORF">N0F65_004204</name>
</gene>
<reference evidence="4" key="2">
    <citation type="journal article" date="2023" name="Microbiol Resour">
        <title>Decontamination and Annotation of the Draft Genome Sequence of the Oomycete Lagenidium giganteum ARSEF 373.</title>
        <authorList>
            <person name="Morgan W.R."/>
            <person name="Tartar A."/>
        </authorList>
    </citation>
    <scope>NUCLEOTIDE SEQUENCE</scope>
    <source>
        <strain evidence="4">ARSEF 373</strain>
    </source>
</reference>
<evidence type="ECO:0000313" key="4">
    <source>
        <dbReference type="EMBL" id="DAZ93815.1"/>
    </source>
</evidence>
<feature type="chain" id="PRO_5043886997" description="SCP domain-containing protein" evidence="2">
    <location>
        <begin position="22"/>
        <end position="370"/>
    </location>
</feature>
<evidence type="ECO:0000313" key="5">
    <source>
        <dbReference type="Proteomes" id="UP001146120"/>
    </source>
</evidence>
<name>A0AAV2YF52_9STRA</name>
<feature type="signal peptide" evidence="2">
    <location>
        <begin position="1"/>
        <end position="21"/>
    </location>
</feature>
<organism evidence="4 5">
    <name type="scientific">Lagenidium giganteum</name>
    <dbReference type="NCBI Taxonomy" id="4803"/>
    <lineage>
        <taxon>Eukaryota</taxon>
        <taxon>Sar</taxon>
        <taxon>Stramenopiles</taxon>
        <taxon>Oomycota</taxon>
        <taxon>Peronosporomycetes</taxon>
        <taxon>Pythiales</taxon>
        <taxon>Pythiaceae</taxon>
    </lineage>
</organism>
<dbReference type="PANTHER" id="PTHR10334">
    <property type="entry name" value="CYSTEINE-RICH SECRETORY PROTEIN-RELATED"/>
    <property type="match status" value="1"/>
</dbReference>
<comment type="caution">
    <text evidence="4">The sequence shown here is derived from an EMBL/GenBank/DDBJ whole genome shotgun (WGS) entry which is preliminary data.</text>
</comment>
<sequence length="370" mass="38769">MKISSSISLIALLAQLVQVFAGQSSYGGQPRPAGADGGPATRDGDSRPNVSNGGVNLFPYTAELRDYIVQQHNYARAKLVPTEAANMRELKWDESLAIEASELVNTCVFEHSTKNGAYGQNLMYGLNTLDKATVDSWIKGWVVEEISDADRNGNGKMDLDHASAVLWANSYPVGCASKLCPNGYLTACNYYTPGNWQGENTYIPGKSCSKCPTQAPYCDATYGKLCTADKGDTPTPAPQPTTVAPQPTTAAPQPSTAAPQPTTAAPKPTSAAPQPTTSSPTPQPTPAPSPTTPCPTTGSPVTQQPSPTTPGPTTGSPMTQQPSTVPPPRPSNNGTTVPSTPPTDPTKKPKTLSPNPHTPAPRKRNANDGC</sequence>
<feature type="compositionally biased region" description="Low complexity" evidence="1">
    <location>
        <begin position="240"/>
        <end position="280"/>
    </location>
</feature>
<feature type="region of interest" description="Disordered" evidence="1">
    <location>
        <begin position="26"/>
        <end position="52"/>
    </location>
</feature>
<dbReference type="PRINTS" id="PR01217">
    <property type="entry name" value="PRICHEXTENSN"/>
</dbReference>
<feature type="compositionally biased region" description="Low complexity" evidence="1">
    <location>
        <begin position="294"/>
        <end position="323"/>
    </location>
</feature>
<keyword evidence="2" id="KW-0732">Signal</keyword>
<dbReference type="AlphaFoldDB" id="A0AAV2YF52"/>
<dbReference type="SMART" id="SM00198">
    <property type="entry name" value="SCP"/>
    <property type="match status" value="1"/>
</dbReference>